<name>A0ABT0H2Z6_9HYPH</name>
<gene>
    <name evidence="1" type="ORF">M0H32_28180</name>
</gene>
<organism evidence="1 2">
    <name type="scientific">Roseibium sediminicola</name>
    <dbReference type="NCBI Taxonomy" id="2933272"/>
    <lineage>
        <taxon>Bacteria</taxon>
        <taxon>Pseudomonadati</taxon>
        <taxon>Pseudomonadota</taxon>
        <taxon>Alphaproteobacteria</taxon>
        <taxon>Hyphomicrobiales</taxon>
        <taxon>Stappiaceae</taxon>
        <taxon>Roseibium</taxon>
    </lineage>
</organism>
<comment type="caution">
    <text evidence="1">The sequence shown here is derived from an EMBL/GenBank/DDBJ whole genome shotgun (WGS) entry which is preliminary data.</text>
</comment>
<evidence type="ECO:0000313" key="2">
    <source>
        <dbReference type="Proteomes" id="UP001431221"/>
    </source>
</evidence>
<dbReference type="Proteomes" id="UP001431221">
    <property type="component" value="Unassembled WGS sequence"/>
</dbReference>
<sequence length="137" mass="16178">MFRSLFKRSSCEVKQEPKAAKTTLLVTMLEVPERDHEEIIATISKRFSPGFKIVYLVSTNDFNALLAQNAAWEYFVPLEEQHQYRELMDWADYLAEKWNLLLIKWKPAKVIAYGTNVERFLHHSREIRKITSDETDI</sequence>
<dbReference type="EMBL" id="JALNMJ010000040">
    <property type="protein sequence ID" value="MCK7616049.1"/>
    <property type="molecule type" value="Genomic_DNA"/>
</dbReference>
<dbReference type="RefSeq" id="WP_248160002.1">
    <property type="nucleotide sequence ID" value="NZ_JALNMJ010000040.1"/>
</dbReference>
<proteinExistence type="predicted"/>
<protein>
    <submittedName>
        <fullName evidence="1">Uncharacterized protein</fullName>
    </submittedName>
</protein>
<keyword evidence="2" id="KW-1185">Reference proteome</keyword>
<evidence type="ECO:0000313" key="1">
    <source>
        <dbReference type="EMBL" id="MCK7616049.1"/>
    </source>
</evidence>
<accession>A0ABT0H2Z6</accession>
<reference evidence="1" key="1">
    <citation type="submission" date="2022-04" db="EMBL/GenBank/DDBJ databases">
        <title>Roseibium sp. CAU 1639 isolated from mud.</title>
        <authorList>
            <person name="Kim W."/>
        </authorList>
    </citation>
    <scope>NUCLEOTIDE SEQUENCE</scope>
    <source>
        <strain evidence="1">CAU 1639</strain>
    </source>
</reference>